<dbReference type="InterPro" id="IPR028164">
    <property type="entry name" value="TMEM61"/>
</dbReference>
<dbReference type="PANTHER" id="PTHR37151:SF1">
    <property type="entry name" value="TRANSMEMBRANE PROTEIN 61"/>
    <property type="match status" value="1"/>
</dbReference>
<keyword evidence="1" id="KW-0472">Membrane</keyword>
<protein>
    <submittedName>
        <fullName evidence="3">Transmembrane protein 61</fullName>
    </submittedName>
</protein>
<dbReference type="CTD" id="199964"/>
<dbReference type="RefSeq" id="XP_008697379.2">
    <property type="nucleotide sequence ID" value="XM_008699157.2"/>
</dbReference>
<dbReference type="Pfam" id="PF15105">
    <property type="entry name" value="TMEM61"/>
    <property type="match status" value="1"/>
</dbReference>
<feature type="transmembrane region" description="Helical" evidence="1">
    <location>
        <begin position="69"/>
        <end position="89"/>
    </location>
</feature>
<evidence type="ECO:0000313" key="3">
    <source>
        <dbReference type="RefSeq" id="XP_008697379.2"/>
    </source>
</evidence>
<reference evidence="3" key="1">
    <citation type="submission" date="2025-08" db="UniProtKB">
        <authorList>
            <consortium name="RefSeq"/>
        </authorList>
    </citation>
    <scope>IDENTIFICATION</scope>
    <source>
        <tissue evidence="3">Whole blood</tissue>
    </source>
</reference>
<evidence type="ECO:0000256" key="1">
    <source>
        <dbReference type="SAM" id="Phobius"/>
    </source>
</evidence>
<dbReference type="GeneID" id="103670681"/>
<keyword evidence="1 3" id="KW-0812">Transmembrane</keyword>
<keyword evidence="1" id="KW-1133">Transmembrane helix</keyword>
<accession>A0A384CSB9</accession>
<name>A0A384CSB9_URSMA</name>
<sequence>MASSETCGASRAAPALRYCMTVSGTVLLVAGTLCFAWWSEGDAGAQPGQPAPPTGRPVPEAPSPLLRSVSFFCCGAGGLLLLFGLLWSIKASTRGPPQWDPYRLSRDLYYLTVESSEKESYRLPELAAIPTYEEAMCCSLAEGPPTPATDPVEGGLKDSASGDALLGTQAPLPPPSYESVICAARGVSGETAPGTAGSCPGRARTAGGGGVKAPGQLGSWGQVMGFWCMGPGTREARDTRLLPTALVFTYCCVTNGFK</sequence>
<proteinExistence type="predicted"/>
<dbReference type="OrthoDB" id="9901365at2759"/>
<dbReference type="PANTHER" id="PTHR37151">
    <property type="entry name" value="TRANSMEMBRANE PROTEIN 61"/>
    <property type="match status" value="1"/>
</dbReference>
<dbReference type="KEGG" id="umr:103670681"/>
<dbReference type="Proteomes" id="UP000261680">
    <property type="component" value="Unplaced"/>
</dbReference>
<dbReference type="AlphaFoldDB" id="A0A384CSB9"/>
<keyword evidence="2" id="KW-1185">Reference proteome</keyword>
<gene>
    <name evidence="3" type="primary">TMEM61</name>
</gene>
<evidence type="ECO:0000313" key="2">
    <source>
        <dbReference type="Proteomes" id="UP000261680"/>
    </source>
</evidence>
<organism evidence="2 3">
    <name type="scientific">Ursus maritimus</name>
    <name type="common">Polar bear</name>
    <name type="synonym">Thalarctos maritimus</name>
    <dbReference type="NCBI Taxonomy" id="29073"/>
    <lineage>
        <taxon>Eukaryota</taxon>
        <taxon>Metazoa</taxon>
        <taxon>Chordata</taxon>
        <taxon>Craniata</taxon>
        <taxon>Vertebrata</taxon>
        <taxon>Euteleostomi</taxon>
        <taxon>Mammalia</taxon>
        <taxon>Eutheria</taxon>
        <taxon>Laurasiatheria</taxon>
        <taxon>Carnivora</taxon>
        <taxon>Caniformia</taxon>
        <taxon>Ursidae</taxon>
        <taxon>Ursus</taxon>
    </lineage>
</organism>
<feature type="transmembrane region" description="Helical" evidence="1">
    <location>
        <begin position="18"/>
        <end position="38"/>
    </location>
</feature>